<dbReference type="Proteomes" id="UP001595557">
    <property type="component" value="Unassembled WGS sequence"/>
</dbReference>
<sequence>MRNADAVEMRQRLRAAPQVAQLAEYVDSLRAEDRGYVPDFDPLDGGVDAEILFLLEKPGPKTDPANGGSGFISRDNDDPTAEAICRFMELAQVPRRASLIWNAIPWCNGTTDVSPAERREGMLRLGALMM</sequence>
<evidence type="ECO:0000313" key="2">
    <source>
        <dbReference type="Proteomes" id="UP001595557"/>
    </source>
</evidence>
<gene>
    <name evidence="1" type="ORF">ACFOD7_10640</name>
</gene>
<reference evidence="2" key="1">
    <citation type="journal article" date="2019" name="Int. J. Syst. Evol. Microbiol.">
        <title>The Global Catalogue of Microorganisms (GCM) 10K type strain sequencing project: providing services to taxonomists for standard genome sequencing and annotation.</title>
        <authorList>
            <consortium name="The Broad Institute Genomics Platform"/>
            <consortium name="The Broad Institute Genome Sequencing Center for Infectious Disease"/>
            <person name="Wu L."/>
            <person name="Ma J."/>
        </authorList>
    </citation>
    <scope>NUCLEOTIDE SEQUENCE [LARGE SCALE GENOMIC DNA]</scope>
    <source>
        <strain evidence="2">KCTC 52239</strain>
    </source>
</reference>
<protein>
    <submittedName>
        <fullName evidence="1">Uncharacterized protein</fullName>
    </submittedName>
</protein>
<name>A0ABV7ID30_9RHOB</name>
<dbReference type="EMBL" id="JBHRTE010000040">
    <property type="protein sequence ID" value="MFC3168507.1"/>
    <property type="molecule type" value="Genomic_DNA"/>
</dbReference>
<organism evidence="1 2">
    <name type="scientific">Paracoccus fontiphilus</name>
    <dbReference type="NCBI Taxonomy" id="1815556"/>
    <lineage>
        <taxon>Bacteria</taxon>
        <taxon>Pseudomonadati</taxon>
        <taxon>Pseudomonadota</taxon>
        <taxon>Alphaproteobacteria</taxon>
        <taxon>Rhodobacterales</taxon>
        <taxon>Paracoccaceae</taxon>
        <taxon>Paracoccus</taxon>
    </lineage>
</organism>
<evidence type="ECO:0000313" key="1">
    <source>
        <dbReference type="EMBL" id="MFC3168507.1"/>
    </source>
</evidence>
<accession>A0ABV7ID30</accession>
<dbReference type="RefSeq" id="WP_207470149.1">
    <property type="nucleotide sequence ID" value="NZ_JAFNAW010000039.1"/>
</dbReference>
<keyword evidence="2" id="KW-1185">Reference proteome</keyword>
<proteinExistence type="predicted"/>
<comment type="caution">
    <text evidence="1">The sequence shown here is derived from an EMBL/GenBank/DDBJ whole genome shotgun (WGS) entry which is preliminary data.</text>
</comment>